<dbReference type="SUPFAM" id="SSF53383">
    <property type="entry name" value="PLP-dependent transferases"/>
    <property type="match status" value="1"/>
</dbReference>
<keyword evidence="4" id="KW-0032">Aminotransferase</keyword>
<evidence type="ECO:0000259" key="3">
    <source>
        <dbReference type="Pfam" id="PF00266"/>
    </source>
</evidence>
<dbReference type="GO" id="GO:0008483">
    <property type="term" value="F:transaminase activity"/>
    <property type="evidence" value="ECO:0007669"/>
    <property type="project" value="UniProtKB-KW"/>
</dbReference>
<comment type="caution">
    <text evidence="4">The sequence shown here is derived from an EMBL/GenBank/DDBJ whole genome shotgun (WGS) entry which is preliminary data.</text>
</comment>
<evidence type="ECO:0000256" key="2">
    <source>
        <dbReference type="SAM" id="MobiDB-lite"/>
    </source>
</evidence>
<name>A0ABV6ADC3_9HYPH</name>
<feature type="compositionally biased region" description="Basic and acidic residues" evidence="2">
    <location>
        <begin position="13"/>
        <end position="29"/>
    </location>
</feature>
<dbReference type="InterPro" id="IPR000192">
    <property type="entry name" value="Aminotrans_V_dom"/>
</dbReference>
<keyword evidence="4" id="KW-0808">Transferase</keyword>
<keyword evidence="1" id="KW-0663">Pyridoxal phosphate</keyword>
<protein>
    <submittedName>
        <fullName evidence="4">Aminotransferase class V-fold PLP-dependent enzyme</fullName>
    </submittedName>
</protein>
<dbReference type="Gene3D" id="3.40.640.10">
    <property type="entry name" value="Type I PLP-dependent aspartate aminotransferase-like (Major domain)"/>
    <property type="match status" value="1"/>
</dbReference>
<proteinExistence type="predicted"/>
<dbReference type="PANTHER" id="PTHR43586">
    <property type="entry name" value="CYSTEINE DESULFURASE"/>
    <property type="match status" value="1"/>
</dbReference>
<evidence type="ECO:0000313" key="4">
    <source>
        <dbReference type="EMBL" id="MFB9948614.1"/>
    </source>
</evidence>
<dbReference type="PANTHER" id="PTHR43586:SF15">
    <property type="entry name" value="BLR3095 PROTEIN"/>
    <property type="match status" value="1"/>
</dbReference>
<dbReference type="Proteomes" id="UP001589692">
    <property type="component" value="Unassembled WGS sequence"/>
</dbReference>
<dbReference type="RefSeq" id="WP_377258135.1">
    <property type="nucleotide sequence ID" value="NZ_JBHMAA010000008.1"/>
</dbReference>
<dbReference type="InterPro" id="IPR015424">
    <property type="entry name" value="PyrdxlP-dep_Trfase"/>
</dbReference>
<feature type="domain" description="Aminotransferase class V" evidence="3">
    <location>
        <begin position="108"/>
        <end position="361"/>
    </location>
</feature>
<dbReference type="Pfam" id="PF00266">
    <property type="entry name" value="Aminotran_5"/>
    <property type="match status" value="1"/>
</dbReference>
<keyword evidence="5" id="KW-1185">Reference proteome</keyword>
<feature type="region of interest" description="Disordered" evidence="2">
    <location>
        <begin position="1"/>
        <end position="48"/>
    </location>
</feature>
<sequence length="411" mass="43847">MASSTAPGFGLEARSEADRRDERPGDCDARNTGGTPSRTAANPPPLSPDRYLGAFREHRRYLNFASLGPASEPVIEAGDRLNRAAALADTASERLLALQQPRALASLARLSGFREENITLVPNTSSSLVQVAMGLPEGTRVVAGGYQFPANVWPWRNAATGGRTTAHFIGALDEPVTPELVAANLGASTDVVSISAVDFRTGYRADLARIREAIGDRLLVVDAIQAFGVVEEDWTLADVVVAGGQKWMRAGQGTGFMALSDRALERLLPLAANWAGIEDSLDLHRERHVPRHGAARFDATRLSPVLAGCFAEALELIEGVGPGWVATEIAARYSLIENLAARNGLRVLSEREPARRAGIAVIEAPSPEAALRAAEAGFSFTRHDALRLRFSLHASTRPAAIEELVSVLAGT</sequence>
<dbReference type="InterPro" id="IPR015422">
    <property type="entry name" value="PyrdxlP-dep_Trfase_small"/>
</dbReference>
<reference evidence="4 5" key="1">
    <citation type="submission" date="2024-09" db="EMBL/GenBank/DDBJ databases">
        <authorList>
            <person name="Sun Q."/>
            <person name="Mori K."/>
        </authorList>
    </citation>
    <scope>NUCLEOTIDE SEQUENCE [LARGE SCALE GENOMIC DNA]</scope>
    <source>
        <strain evidence="4 5">TBRC 4938</strain>
    </source>
</reference>
<gene>
    <name evidence="4" type="ORF">ACFFP0_07120</name>
</gene>
<accession>A0ABV6ADC3</accession>
<dbReference type="EMBL" id="JBHMAA010000008">
    <property type="protein sequence ID" value="MFB9948614.1"/>
    <property type="molecule type" value="Genomic_DNA"/>
</dbReference>
<evidence type="ECO:0000313" key="5">
    <source>
        <dbReference type="Proteomes" id="UP001589692"/>
    </source>
</evidence>
<dbReference type="Gene3D" id="3.90.1150.10">
    <property type="entry name" value="Aspartate Aminotransferase, domain 1"/>
    <property type="match status" value="1"/>
</dbReference>
<dbReference type="InterPro" id="IPR015421">
    <property type="entry name" value="PyrdxlP-dep_Trfase_major"/>
</dbReference>
<organism evidence="4 5">
    <name type="scientific">Rhizobium puerariae</name>
    <dbReference type="NCBI Taxonomy" id="1585791"/>
    <lineage>
        <taxon>Bacteria</taxon>
        <taxon>Pseudomonadati</taxon>
        <taxon>Pseudomonadota</taxon>
        <taxon>Alphaproteobacteria</taxon>
        <taxon>Hyphomicrobiales</taxon>
        <taxon>Rhizobiaceae</taxon>
        <taxon>Rhizobium/Agrobacterium group</taxon>
        <taxon>Rhizobium</taxon>
    </lineage>
</organism>
<evidence type="ECO:0000256" key="1">
    <source>
        <dbReference type="ARBA" id="ARBA00022898"/>
    </source>
</evidence>